<comment type="caution">
    <text evidence="2">The sequence shown here is derived from an EMBL/GenBank/DDBJ whole genome shotgun (WGS) entry which is preliminary data.</text>
</comment>
<evidence type="ECO:0000313" key="2">
    <source>
        <dbReference type="EMBL" id="MBC1488187.1"/>
    </source>
</evidence>
<evidence type="ECO:0000256" key="1">
    <source>
        <dbReference type="SAM" id="Phobius"/>
    </source>
</evidence>
<sequence>MKKHFVLIVVACITVVVIFVYLAQINKGEINSQNRAQVKIASQLTSIDDQINTVIISELNYN</sequence>
<dbReference type="Proteomes" id="UP000561617">
    <property type="component" value="Unassembled WGS sequence"/>
</dbReference>
<name>A0A7X0X5U9_9LIST</name>
<evidence type="ECO:0000313" key="3">
    <source>
        <dbReference type="Proteomes" id="UP000561617"/>
    </source>
</evidence>
<protein>
    <submittedName>
        <fullName evidence="2">Uncharacterized protein</fullName>
    </submittedName>
</protein>
<gene>
    <name evidence="2" type="ORF">HCJ38_04060</name>
</gene>
<keyword evidence="1" id="KW-0472">Membrane</keyword>
<dbReference type="AlphaFoldDB" id="A0A7X0X5U9"/>
<keyword evidence="1" id="KW-1133">Transmembrane helix</keyword>
<dbReference type="EMBL" id="JAASTW010000004">
    <property type="protein sequence ID" value="MBC1488187.1"/>
    <property type="molecule type" value="Genomic_DNA"/>
</dbReference>
<organism evidence="2 3">
    <name type="scientific">Listeria immobilis</name>
    <dbReference type="NCBI Taxonomy" id="2713502"/>
    <lineage>
        <taxon>Bacteria</taxon>
        <taxon>Bacillati</taxon>
        <taxon>Bacillota</taxon>
        <taxon>Bacilli</taxon>
        <taxon>Bacillales</taxon>
        <taxon>Listeriaceae</taxon>
        <taxon>Listeria</taxon>
    </lineage>
</organism>
<feature type="transmembrane region" description="Helical" evidence="1">
    <location>
        <begin position="6"/>
        <end position="25"/>
    </location>
</feature>
<reference evidence="2 3" key="1">
    <citation type="submission" date="2020-03" db="EMBL/GenBank/DDBJ databases">
        <title>Soil Listeria distribution.</title>
        <authorList>
            <person name="Liao J."/>
            <person name="Wiedmann M."/>
        </authorList>
    </citation>
    <scope>NUCLEOTIDE SEQUENCE [LARGE SCALE GENOMIC DNA]</scope>
    <source>
        <strain evidence="2 3">FSL L7-1554</strain>
    </source>
</reference>
<keyword evidence="1" id="KW-0812">Transmembrane</keyword>
<proteinExistence type="predicted"/>
<dbReference type="RefSeq" id="WP_185380695.1">
    <property type="nucleotide sequence ID" value="NZ_JAASTW010000004.1"/>
</dbReference>
<accession>A0A7X0X5U9</accession>